<dbReference type="Pfam" id="PF12832">
    <property type="entry name" value="MFS_1_like"/>
    <property type="match status" value="1"/>
</dbReference>
<gene>
    <name evidence="10" type="ORF">BGLFYP119_00345</name>
</gene>
<feature type="transmembrane region" description="Helical" evidence="8">
    <location>
        <begin position="12"/>
        <end position="36"/>
    </location>
</feature>
<evidence type="ECO:0000256" key="2">
    <source>
        <dbReference type="ARBA" id="ARBA00022448"/>
    </source>
</evidence>
<dbReference type="GO" id="GO:0015528">
    <property type="term" value="F:lactose:proton symporter activity"/>
    <property type="evidence" value="ECO:0007669"/>
    <property type="project" value="TreeGrafter"/>
</dbReference>
<dbReference type="InterPro" id="IPR024989">
    <property type="entry name" value="MFS_assoc_dom"/>
</dbReference>
<evidence type="ECO:0000256" key="5">
    <source>
        <dbReference type="ARBA" id="ARBA00022692"/>
    </source>
</evidence>
<dbReference type="InterPro" id="IPR036259">
    <property type="entry name" value="MFS_trans_sf"/>
</dbReference>
<name>A0A6N2QY14_9FIRM</name>
<dbReference type="PANTHER" id="PTHR23522">
    <property type="entry name" value="BLL5896 PROTEIN"/>
    <property type="match status" value="1"/>
</dbReference>
<evidence type="ECO:0000256" key="1">
    <source>
        <dbReference type="ARBA" id="ARBA00004429"/>
    </source>
</evidence>
<dbReference type="AlphaFoldDB" id="A0A6N2QY14"/>
<proteinExistence type="predicted"/>
<evidence type="ECO:0000256" key="4">
    <source>
        <dbReference type="ARBA" id="ARBA00022519"/>
    </source>
</evidence>
<feature type="transmembrane region" description="Helical" evidence="8">
    <location>
        <begin position="48"/>
        <end position="68"/>
    </location>
</feature>
<protein>
    <submittedName>
        <fullName evidence="10">Putative 3-phenylpropionic acid transporter</fullName>
    </submittedName>
</protein>
<feature type="transmembrane region" description="Helical" evidence="8">
    <location>
        <begin position="213"/>
        <end position="233"/>
    </location>
</feature>
<feature type="transmembrane region" description="Helical" evidence="8">
    <location>
        <begin position="108"/>
        <end position="128"/>
    </location>
</feature>
<keyword evidence="4" id="KW-0997">Cell inner membrane</keyword>
<reference evidence="10" key="1">
    <citation type="submission" date="2019-11" db="EMBL/GenBank/DDBJ databases">
        <authorList>
            <person name="Feng L."/>
        </authorList>
    </citation>
    <scope>NUCLEOTIDE SEQUENCE</scope>
    <source>
        <strain evidence="10">BgluceraseaLFYP119</strain>
    </source>
</reference>
<evidence type="ECO:0000313" key="10">
    <source>
        <dbReference type="EMBL" id="VYS73503.1"/>
    </source>
</evidence>
<evidence type="ECO:0000256" key="3">
    <source>
        <dbReference type="ARBA" id="ARBA00022475"/>
    </source>
</evidence>
<feature type="transmembrane region" description="Helical" evidence="8">
    <location>
        <begin position="140"/>
        <end position="161"/>
    </location>
</feature>
<keyword evidence="7 8" id="KW-0472">Membrane</keyword>
<dbReference type="PROSITE" id="PS50850">
    <property type="entry name" value="MFS"/>
    <property type="match status" value="1"/>
</dbReference>
<keyword evidence="5 8" id="KW-0812">Transmembrane</keyword>
<sequence length="397" mass="42908">MQNKVKTPNLTFVYSFIQGFYWMNFSAVMGFASLYLLDSGFTNTEIGMIMAVAGIISAVLQPMIAGYADKPSSPSLKKIILVLIFIQFGLGILMLCFFHKAFLLTGVLYASTITLLQLLTPFVNALGMQTINQGKPLNFGVARGMGSVAYAIMSYLLGAIADKTGAVSIPISISCMSLALVGALVLFPFHKLPDAALEQKSSSSSPLAFFTKYKRFTVVLAGCIFLYLSHVLLNNFTFQIVETKGGGSAEMGTSMAIAALVELPTLFLFSFMLKKARCDFWFRICGIFFLLKSLGTLIAPNVPVFYGVQVLQMMGWGLIAAASVYYVNAIMEEQDAIKGQAYITMTYTLGSVIGSLLGGALIDSSGVNVMLIFATISAAFGMLILLFATERTTSSRN</sequence>
<dbReference type="EMBL" id="CACRST010000006">
    <property type="protein sequence ID" value="VYS73503.1"/>
    <property type="molecule type" value="Genomic_DNA"/>
</dbReference>
<feature type="transmembrane region" description="Helical" evidence="8">
    <location>
        <begin position="305"/>
        <end position="327"/>
    </location>
</feature>
<dbReference type="SUPFAM" id="SSF103473">
    <property type="entry name" value="MFS general substrate transporter"/>
    <property type="match status" value="1"/>
</dbReference>
<feature type="transmembrane region" description="Helical" evidence="8">
    <location>
        <begin position="167"/>
        <end position="192"/>
    </location>
</feature>
<feature type="transmembrane region" description="Helical" evidence="8">
    <location>
        <begin position="339"/>
        <end position="362"/>
    </location>
</feature>
<keyword evidence="2" id="KW-0813">Transport</keyword>
<keyword evidence="3" id="KW-1003">Cell membrane</keyword>
<evidence type="ECO:0000256" key="7">
    <source>
        <dbReference type="ARBA" id="ARBA00023136"/>
    </source>
</evidence>
<feature type="transmembrane region" description="Helical" evidence="8">
    <location>
        <begin position="253"/>
        <end position="273"/>
    </location>
</feature>
<feature type="transmembrane region" description="Helical" evidence="8">
    <location>
        <begin position="280"/>
        <end position="299"/>
    </location>
</feature>
<feature type="transmembrane region" description="Helical" evidence="8">
    <location>
        <begin position="80"/>
        <end position="102"/>
    </location>
</feature>
<dbReference type="Gene3D" id="1.20.1250.20">
    <property type="entry name" value="MFS general substrate transporter like domains"/>
    <property type="match status" value="2"/>
</dbReference>
<evidence type="ECO:0000256" key="6">
    <source>
        <dbReference type="ARBA" id="ARBA00022989"/>
    </source>
</evidence>
<evidence type="ECO:0000259" key="9">
    <source>
        <dbReference type="PROSITE" id="PS50850"/>
    </source>
</evidence>
<feature type="domain" description="Major facilitator superfamily (MFS) profile" evidence="9">
    <location>
        <begin position="215"/>
        <end position="397"/>
    </location>
</feature>
<dbReference type="PANTHER" id="PTHR23522:SF10">
    <property type="entry name" value="3-PHENYLPROPIONIC ACID TRANSPORTER-RELATED"/>
    <property type="match status" value="1"/>
</dbReference>
<dbReference type="InterPro" id="IPR020846">
    <property type="entry name" value="MFS_dom"/>
</dbReference>
<dbReference type="GO" id="GO:0030395">
    <property type="term" value="F:lactose binding"/>
    <property type="evidence" value="ECO:0007669"/>
    <property type="project" value="TreeGrafter"/>
</dbReference>
<organism evidence="10">
    <name type="scientific">Blautia glucerasea</name>
    <dbReference type="NCBI Taxonomy" id="536633"/>
    <lineage>
        <taxon>Bacteria</taxon>
        <taxon>Bacillati</taxon>
        <taxon>Bacillota</taxon>
        <taxon>Clostridia</taxon>
        <taxon>Lachnospirales</taxon>
        <taxon>Lachnospiraceae</taxon>
        <taxon>Blautia</taxon>
    </lineage>
</organism>
<accession>A0A6N2QY14</accession>
<feature type="transmembrane region" description="Helical" evidence="8">
    <location>
        <begin position="368"/>
        <end position="388"/>
    </location>
</feature>
<dbReference type="RefSeq" id="WP_156352305.1">
    <property type="nucleotide sequence ID" value="NZ_CACRST010000006.1"/>
</dbReference>
<dbReference type="GO" id="GO:0005886">
    <property type="term" value="C:plasma membrane"/>
    <property type="evidence" value="ECO:0007669"/>
    <property type="project" value="UniProtKB-SubCell"/>
</dbReference>
<keyword evidence="6 8" id="KW-1133">Transmembrane helix</keyword>
<evidence type="ECO:0000256" key="8">
    <source>
        <dbReference type="SAM" id="Phobius"/>
    </source>
</evidence>
<comment type="subcellular location">
    <subcellularLocation>
        <location evidence="1">Cell inner membrane</location>
        <topology evidence="1">Multi-pass membrane protein</topology>
    </subcellularLocation>
</comment>